<dbReference type="EMBL" id="CP086322">
    <property type="protein sequence ID" value="UQA90557.1"/>
    <property type="molecule type" value="Genomic_DNA"/>
</dbReference>
<comment type="similarity">
    <text evidence="1">Belongs to the leucine-binding protein family.</text>
</comment>
<gene>
    <name evidence="4" type="ORF">K9S39_00350</name>
</gene>
<evidence type="ECO:0000259" key="3">
    <source>
        <dbReference type="Pfam" id="PF13458"/>
    </source>
</evidence>
<feature type="domain" description="Leucine-binding protein" evidence="3">
    <location>
        <begin position="12"/>
        <end position="355"/>
    </location>
</feature>
<dbReference type="PANTHER" id="PTHR30483">
    <property type="entry name" value="LEUCINE-SPECIFIC-BINDING PROTEIN"/>
    <property type="match status" value="1"/>
</dbReference>
<dbReference type="Proteomes" id="UP000830115">
    <property type="component" value="Chromosome"/>
</dbReference>
<reference evidence="4" key="1">
    <citation type="submission" date="2021-10" db="EMBL/GenBank/DDBJ databases">
        <title>Streptomyces nigrumlapis sp.nov.,an antimicrobial producing actinobacterium isolated from Black Gobi rocks.</title>
        <authorList>
            <person name="Wen Y."/>
            <person name="Zhang W."/>
            <person name="Liu X.G."/>
        </authorList>
    </citation>
    <scope>NUCLEOTIDE SEQUENCE</scope>
    <source>
        <strain evidence="4">ST13-2-2</strain>
    </source>
</reference>
<evidence type="ECO:0000256" key="1">
    <source>
        <dbReference type="ARBA" id="ARBA00010062"/>
    </source>
</evidence>
<keyword evidence="2" id="KW-0732">Signal</keyword>
<dbReference type="RefSeq" id="WP_283112065.1">
    <property type="nucleotide sequence ID" value="NZ_CP086322.1"/>
</dbReference>
<organism evidence="4 5">
    <name type="scientific">Streptomyces halobius</name>
    <dbReference type="NCBI Taxonomy" id="2879846"/>
    <lineage>
        <taxon>Bacteria</taxon>
        <taxon>Bacillati</taxon>
        <taxon>Actinomycetota</taxon>
        <taxon>Actinomycetes</taxon>
        <taxon>Kitasatosporales</taxon>
        <taxon>Streptomycetaceae</taxon>
        <taxon>Streptomyces</taxon>
    </lineage>
</organism>
<evidence type="ECO:0000313" key="4">
    <source>
        <dbReference type="EMBL" id="UQA90557.1"/>
    </source>
</evidence>
<sequence>MPGTGSKHSAGLTIGVVAPQSGRLAKLGDPLMFVTGHLQSRLRHVQNQGRRYDLRLVSRDSRSEPDAARKATEELIREDRADVIVTLAGTAVLPAVADTCEARETPCVTSTFPWQVYYFGRGATTNRPFRWTYHFCWGLDDIATVFAEMWEIMGARQKVGCLWNDGPQGNWSRHEEVGFLPVATALGHHLIDPAGYSEPATDFTEHIAAFTAEDVDVITSAATGADLALFRQQAARHGLRPRLVTCSRWLAYPVGGSGRGVDDPAEAKVASLIYWTPRHPYRSSLDGMRAAELAEAYERVTGNQWLQPLGLAYALFEVATHALSTADDPTDGGAVAAALGRTRVETMAGPLDWTTGPVPNVATVRLVGGQWKRGDRHPCELAVVANSQWPELPLEDEPELLR</sequence>
<dbReference type="InterPro" id="IPR028082">
    <property type="entry name" value="Peripla_BP_I"/>
</dbReference>
<dbReference type="InterPro" id="IPR028081">
    <property type="entry name" value="Leu-bd"/>
</dbReference>
<dbReference type="CDD" id="cd06337">
    <property type="entry name" value="PBP1_ABC_ligand_binding-like"/>
    <property type="match status" value="1"/>
</dbReference>
<evidence type="ECO:0000313" key="5">
    <source>
        <dbReference type="Proteomes" id="UP000830115"/>
    </source>
</evidence>
<dbReference type="Pfam" id="PF13458">
    <property type="entry name" value="Peripla_BP_6"/>
    <property type="match status" value="1"/>
</dbReference>
<dbReference type="PANTHER" id="PTHR30483:SF6">
    <property type="entry name" value="PERIPLASMIC BINDING PROTEIN OF ABC TRANSPORTER FOR NATURAL AMINO ACIDS"/>
    <property type="match status" value="1"/>
</dbReference>
<evidence type="ECO:0000256" key="2">
    <source>
        <dbReference type="ARBA" id="ARBA00022729"/>
    </source>
</evidence>
<dbReference type="Gene3D" id="3.40.50.2300">
    <property type="match status" value="2"/>
</dbReference>
<keyword evidence="5" id="KW-1185">Reference proteome</keyword>
<dbReference type="InterPro" id="IPR051010">
    <property type="entry name" value="BCAA_transport"/>
</dbReference>
<dbReference type="SUPFAM" id="SSF53822">
    <property type="entry name" value="Periplasmic binding protein-like I"/>
    <property type="match status" value="1"/>
</dbReference>
<name>A0ABY4LZD9_9ACTN</name>
<accession>A0ABY4LZD9</accession>
<protein>
    <submittedName>
        <fullName evidence="4">ABC transporter substrate-binding protein</fullName>
    </submittedName>
</protein>
<proteinExistence type="inferred from homology"/>